<dbReference type="InterPro" id="IPR014284">
    <property type="entry name" value="RNA_pol_sigma-70_dom"/>
</dbReference>
<dbReference type="InterPro" id="IPR014327">
    <property type="entry name" value="RNA_pol_sigma70_bacteroid"/>
</dbReference>
<accession>A0ABT4LC36</accession>
<dbReference type="PROSITE" id="PS00622">
    <property type="entry name" value="HTH_LUXR_1"/>
    <property type="match status" value="1"/>
</dbReference>
<keyword evidence="7" id="KW-1185">Reference proteome</keyword>
<dbReference type="RefSeq" id="WP_269428508.1">
    <property type="nucleotide sequence ID" value="NZ_JAPWGM010000006.1"/>
</dbReference>
<dbReference type="PANTHER" id="PTHR43133">
    <property type="entry name" value="RNA POLYMERASE ECF-TYPE SIGMA FACTO"/>
    <property type="match status" value="1"/>
</dbReference>
<dbReference type="Proteomes" id="UP001144347">
    <property type="component" value="Unassembled WGS sequence"/>
</dbReference>
<dbReference type="Pfam" id="PF08281">
    <property type="entry name" value="Sigma70_r4_2"/>
    <property type="match status" value="1"/>
</dbReference>
<dbReference type="Pfam" id="PF04542">
    <property type="entry name" value="Sigma70_r2"/>
    <property type="match status" value="1"/>
</dbReference>
<evidence type="ECO:0000313" key="7">
    <source>
        <dbReference type="Proteomes" id="UP001144347"/>
    </source>
</evidence>
<evidence type="ECO:0000313" key="6">
    <source>
        <dbReference type="EMBL" id="MCZ4245453.1"/>
    </source>
</evidence>
<evidence type="ECO:0000259" key="5">
    <source>
        <dbReference type="PROSITE" id="PS00622"/>
    </source>
</evidence>
<comment type="similarity">
    <text evidence="1">Belongs to the sigma-70 factor family. ECF subfamily.</text>
</comment>
<dbReference type="SUPFAM" id="SSF88659">
    <property type="entry name" value="Sigma3 and sigma4 domains of RNA polymerase sigma factors"/>
    <property type="match status" value="1"/>
</dbReference>
<dbReference type="InterPro" id="IPR039425">
    <property type="entry name" value="RNA_pol_sigma-70-like"/>
</dbReference>
<name>A0ABT4LC36_9SPHI</name>
<sequence>MKAAKPDLLVLWTNVCLGDDVKSFEALYRYLYTGLLKLSVYYVNSREIAEDIVAEVFVKCWENRKVSTHILNPESYFFVAIRNQSLKHLKKNSGVTFIDLGDTGVHDPVNYFNPESILEQKELHKKLDDAIETLPSQAKIIFRLIKENGMKYKEVAEVLEISPRTVQTQLFRAIAKLRLILRPSQQNNAGEEIAERLISLIIILGMISFFNIL</sequence>
<evidence type="ECO:0000256" key="4">
    <source>
        <dbReference type="ARBA" id="ARBA00023163"/>
    </source>
</evidence>
<dbReference type="InterPro" id="IPR013249">
    <property type="entry name" value="RNA_pol_sigma70_r4_t2"/>
</dbReference>
<feature type="domain" description="HTH luxR-type" evidence="5">
    <location>
        <begin position="149"/>
        <end position="176"/>
    </location>
</feature>
<dbReference type="NCBIfam" id="TIGR02985">
    <property type="entry name" value="Sig70_bacteroi1"/>
    <property type="match status" value="1"/>
</dbReference>
<dbReference type="Gene3D" id="1.10.10.10">
    <property type="entry name" value="Winged helix-like DNA-binding domain superfamily/Winged helix DNA-binding domain"/>
    <property type="match status" value="1"/>
</dbReference>
<dbReference type="InterPro" id="IPR000792">
    <property type="entry name" value="Tscrpt_reg_LuxR_C"/>
</dbReference>
<gene>
    <name evidence="6" type="ORF">O0955_15700</name>
</gene>
<evidence type="ECO:0000256" key="3">
    <source>
        <dbReference type="ARBA" id="ARBA00023082"/>
    </source>
</evidence>
<reference evidence="6" key="1">
    <citation type="submission" date="2022-12" db="EMBL/GenBank/DDBJ databases">
        <title>Genome sequence of HCMS5-2.</title>
        <authorList>
            <person name="Woo H."/>
        </authorList>
    </citation>
    <scope>NUCLEOTIDE SEQUENCE</scope>
    <source>
        <strain evidence="6">HCMS5-2</strain>
    </source>
</reference>
<evidence type="ECO:0000256" key="2">
    <source>
        <dbReference type="ARBA" id="ARBA00023015"/>
    </source>
</evidence>
<evidence type="ECO:0000256" key="1">
    <source>
        <dbReference type="ARBA" id="ARBA00010641"/>
    </source>
</evidence>
<dbReference type="Gene3D" id="1.10.1740.10">
    <property type="match status" value="1"/>
</dbReference>
<keyword evidence="2" id="KW-0805">Transcription regulation</keyword>
<dbReference type="InterPro" id="IPR013325">
    <property type="entry name" value="RNA_pol_sigma_r2"/>
</dbReference>
<keyword evidence="4" id="KW-0804">Transcription</keyword>
<comment type="caution">
    <text evidence="6">The sequence shown here is derived from an EMBL/GenBank/DDBJ whole genome shotgun (WGS) entry which is preliminary data.</text>
</comment>
<dbReference type="InterPro" id="IPR036388">
    <property type="entry name" value="WH-like_DNA-bd_sf"/>
</dbReference>
<organism evidence="6 7">
    <name type="scientific">Pedobacter punctiformis</name>
    <dbReference type="NCBI Taxonomy" id="3004097"/>
    <lineage>
        <taxon>Bacteria</taxon>
        <taxon>Pseudomonadati</taxon>
        <taxon>Bacteroidota</taxon>
        <taxon>Sphingobacteriia</taxon>
        <taxon>Sphingobacteriales</taxon>
        <taxon>Sphingobacteriaceae</taxon>
        <taxon>Pedobacter</taxon>
    </lineage>
</organism>
<dbReference type="InterPro" id="IPR013324">
    <property type="entry name" value="RNA_pol_sigma_r3/r4-like"/>
</dbReference>
<dbReference type="EMBL" id="JAPWGM010000006">
    <property type="protein sequence ID" value="MCZ4245453.1"/>
    <property type="molecule type" value="Genomic_DNA"/>
</dbReference>
<proteinExistence type="inferred from homology"/>
<protein>
    <submittedName>
        <fullName evidence="6">RNA polymerase sigma-70 factor</fullName>
    </submittedName>
</protein>
<dbReference type="InterPro" id="IPR007627">
    <property type="entry name" value="RNA_pol_sigma70_r2"/>
</dbReference>
<keyword evidence="3" id="KW-0731">Sigma factor</keyword>
<dbReference type="PANTHER" id="PTHR43133:SF46">
    <property type="entry name" value="RNA POLYMERASE SIGMA-70 FACTOR ECF SUBFAMILY"/>
    <property type="match status" value="1"/>
</dbReference>
<dbReference type="CDD" id="cd06171">
    <property type="entry name" value="Sigma70_r4"/>
    <property type="match status" value="1"/>
</dbReference>
<dbReference type="NCBIfam" id="TIGR02937">
    <property type="entry name" value="sigma70-ECF"/>
    <property type="match status" value="1"/>
</dbReference>
<dbReference type="SUPFAM" id="SSF88946">
    <property type="entry name" value="Sigma2 domain of RNA polymerase sigma factors"/>
    <property type="match status" value="1"/>
</dbReference>